<dbReference type="PANTHER" id="PTHR45436:SF16">
    <property type="entry name" value="HISTIDINE KINASE"/>
    <property type="match status" value="1"/>
</dbReference>
<dbReference type="InterPro" id="IPR003661">
    <property type="entry name" value="HisK_dim/P_dom"/>
</dbReference>
<organism evidence="12">
    <name type="scientific">Thermohahella caldifontis</name>
    <dbReference type="NCBI Taxonomy" id="3142973"/>
    <lineage>
        <taxon>Bacteria</taxon>
        <taxon>Pseudomonadati</taxon>
        <taxon>Pseudomonadota</taxon>
        <taxon>Gammaproteobacteria</taxon>
        <taxon>Oceanospirillales</taxon>
        <taxon>Hahellaceae</taxon>
        <taxon>Thermohahella</taxon>
    </lineage>
</organism>
<dbReference type="InterPro" id="IPR050428">
    <property type="entry name" value="TCS_sensor_his_kinase"/>
</dbReference>
<dbReference type="CDD" id="cd00075">
    <property type="entry name" value="HATPase"/>
    <property type="match status" value="1"/>
</dbReference>
<dbReference type="GO" id="GO:0000155">
    <property type="term" value="F:phosphorelay sensor kinase activity"/>
    <property type="evidence" value="ECO:0007669"/>
    <property type="project" value="InterPro"/>
</dbReference>
<dbReference type="InterPro" id="IPR036890">
    <property type="entry name" value="HATPase_C_sf"/>
</dbReference>
<dbReference type="SMART" id="SM00387">
    <property type="entry name" value="HATPase_c"/>
    <property type="match status" value="1"/>
</dbReference>
<reference evidence="12" key="1">
    <citation type="submission" date="2024-05" db="EMBL/GenBank/DDBJ databases">
        <title>Genome sequencing of novel strain.</title>
        <authorList>
            <person name="Ganbat D."/>
            <person name="Ganbat S."/>
            <person name="Lee S.-J."/>
        </authorList>
    </citation>
    <scope>NUCLEOTIDE SEQUENCE</scope>
    <source>
        <strain evidence="12">SMD15-11</strain>
    </source>
</reference>
<dbReference type="KEGG" id="tcd:AAIA72_09880"/>
<evidence type="ECO:0000256" key="5">
    <source>
        <dbReference type="ARBA" id="ARBA00022679"/>
    </source>
</evidence>
<comment type="subcellular location">
    <subcellularLocation>
        <location evidence="2">Membrane</location>
    </subcellularLocation>
</comment>
<keyword evidence="5" id="KW-0808">Transferase</keyword>
<keyword evidence="9 10" id="KW-0472">Membrane</keyword>
<evidence type="ECO:0000256" key="8">
    <source>
        <dbReference type="ARBA" id="ARBA00022989"/>
    </source>
</evidence>
<dbReference type="PANTHER" id="PTHR45436">
    <property type="entry name" value="SENSOR HISTIDINE KINASE YKOH"/>
    <property type="match status" value="1"/>
</dbReference>
<dbReference type="InterPro" id="IPR036097">
    <property type="entry name" value="HisK_dim/P_sf"/>
</dbReference>
<accession>A0AB39USV5</accession>
<proteinExistence type="predicted"/>
<gene>
    <name evidence="12" type="ORF">AAIA72_09880</name>
</gene>
<dbReference type="Gene3D" id="3.30.565.10">
    <property type="entry name" value="Histidine kinase-like ATPase, C-terminal domain"/>
    <property type="match status" value="1"/>
</dbReference>
<dbReference type="SUPFAM" id="SSF47384">
    <property type="entry name" value="Homodimeric domain of signal transducing histidine kinase"/>
    <property type="match status" value="1"/>
</dbReference>
<dbReference type="Gene3D" id="1.10.287.130">
    <property type="match status" value="1"/>
</dbReference>
<evidence type="ECO:0000256" key="7">
    <source>
        <dbReference type="ARBA" id="ARBA00022777"/>
    </source>
</evidence>
<dbReference type="RefSeq" id="WP_369600154.1">
    <property type="nucleotide sequence ID" value="NZ_CP154858.1"/>
</dbReference>
<dbReference type="Pfam" id="PF02518">
    <property type="entry name" value="HATPase_c"/>
    <property type="match status" value="1"/>
</dbReference>
<keyword evidence="7 12" id="KW-0418">Kinase</keyword>
<dbReference type="SUPFAM" id="SSF55874">
    <property type="entry name" value="ATPase domain of HSP90 chaperone/DNA topoisomerase II/histidine kinase"/>
    <property type="match status" value="1"/>
</dbReference>
<dbReference type="InterPro" id="IPR003594">
    <property type="entry name" value="HATPase_dom"/>
</dbReference>
<evidence type="ECO:0000313" key="12">
    <source>
        <dbReference type="EMBL" id="XDT71115.1"/>
    </source>
</evidence>
<evidence type="ECO:0000256" key="10">
    <source>
        <dbReference type="SAM" id="Phobius"/>
    </source>
</evidence>
<sequence>MSEPRKGLNSRLIRVFALQATLVSVATALGVWAAYAITEQYLVRQALTTEADYFLEQRAARPGFPVPETRNMKGYLIGPVAPEGARDDTADAIPAPLKALPGDYFGRVQLPDGEPIVMVRELTDGRRLILVFKEQQVTRLALLFGVAPLTIVLILIYTASWFTFRQSQALISPVVSLARLISRADVTDGKTLKARIEALKGEDADVDALADAFLRFLDRLEAFVERERSFTRYASHELRTPLAALRAGLDVMDQGASGEATQRLTRRMRSTLDDMQNLITTLLQLTRSREQPETAVTVSVRPLMADVAAQCKAALDDTTTQIELAIDPDLALPLPPTTVRLAATNLLRNACQYGDGWVKVTVDERALTVEDNGPGLTPEDLRAIGQPFYRGTTRVAGHGLGLALVLALCERHGWRFELRNREAGGACFSVYWS</sequence>
<feature type="domain" description="Histidine kinase" evidence="11">
    <location>
        <begin position="233"/>
        <end position="433"/>
    </location>
</feature>
<dbReference type="AlphaFoldDB" id="A0AB39USV5"/>
<dbReference type="Pfam" id="PF00512">
    <property type="entry name" value="HisKA"/>
    <property type="match status" value="1"/>
</dbReference>
<dbReference type="GO" id="GO:0005886">
    <property type="term" value="C:plasma membrane"/>
    <property type="evidence" value="ECO:0007669"/>
    <property type="project" value="TreeGrafter"/>
</dbReference>
<evidence type="ECO:0000256" key="1">
    <source>
        <dbReference type="ARBA" id="ARBA00000085"/>
    </source>
</evidence>
<dbReference type="EC" id="2.7.13.3" evidence="3"/>
<dbReference type="EMBL" id="CP154858">
    <property type="protein sequence ID" value="XDT71115.1"/>
    <property type="molecule type" value="Genomic_DNA"/>
</dbReference>
<evidence type="ECO:0000259" key="11">
    <source>
        <dbReference type="PROSITE" id="PS50109"/>
    </source>
</evidence>
<comment type="catalytic activity">
    <reaction evidence="1">
        <text>ATP + protein L-histidine = ADP + protein N-phospho-L-histidine.</text>
        <dbReference type="EC" id="2.7.13.3"/>
    </reaction>
</comment>
<keyword evidence="6 10" id="KW-0812">Transmembrane</keyword>
<keyword evidence="8 10" id="KW-1133">Transmembrane helix</keyword>
<evidence type="ECO:0000256" key="3">
    <source>
        <dbReference type="ARBA" id="ARBA00012438"/>
    </source>
</evidence>
<dbReference type="CDD" id="cd00082">
    <property type="entry name" value="HisKA"/>
    <property type="match status" value="1"/>
</dbReference>
<dbReference type="SMART" id="SM00388">
    <property type="entry name" value="HisKA"/>
    <property type="match status" value="1"/>
</dbReference>
<evidence type="ECO:0000256" key="2">
    <source>
        <dbReference type="ARBA" id="ARBA00004370"/>
    </source>
</evidence>
<dbReference type="InterPro" id="IPR005467">
    <property type="entry name" value="His_kinase_dom"/>
</dbReference>
<feature type="transmembrane region" description="Helical" evidence="10">
    <location>
        <begin position="140"/>
        <end position="164"/>
    </location>
</feature>
<dbReference type="InterPro" id="IPR004358">
    <property type="entry name" value="Sig_transdc_His_kin-like_C"/>
</dbReference>
<protein>
    <recommendedName>
        <fullName evidence="3">histidine kinase</fullName>
        <ecNumber evidence="3">2.7.13.3</ecNumber>
    </recommendedName>
</protein>
<evidence type="ECO:0000256" key="6">
    <source>
        <dbReference type="ARBA" id="ARBA00022692"/>
    </source>
</evidence>
<keyword evidence="4" id="KW-0597">Phosphoprotein</keyword>
<dbReference type="PRINTS" id="PR00344">
    <property type="entry name" value="BCTRLSENSOR"/>
</dbReference>
<dbReference type="PROSITE" id="PS50109">
    <property type="entry name" value="HIS_KIN"/>
    <property type="match status" value="1"/>
</dbReference>
<evidence type="ECO:0000256" key="9">
    <source>
        <dbReference type="ARBA" id="ARBA00023136"/>
    </source>
</evidence>
<feature type="transmembrane region" description="Helical" evidence="10">
    <location>
        <begin position="12"/>
        <end position="35"/>
    </location>
</feature>
<evidence type="ECO:0000256" key="4">
    <source>
        <dbReference type="ARBA" id="ARBA00022553"/>
    </source>
</evidence>
<name>A0AB39USV5_9GAMM</name>